<organism evidence="2 3">
    <name type="scientific">Citroniella saccharovorans</name>
    <dbReference type="NCBI Taxonomy" id="2053367"/>
    <lineage>
        <taxon>Bacteria</taxon>
        <taxon>Bacillati</taxon>
        <taxon>Bacillota</taxon>
        <taxon>Tissierellia</taxon>
        <taxon>Tissierellales</taxon>
        <taxon>Peptoniphilaceae</taxon>
        <taxon>Citroniella</taxon>
    </lineage>
</organism>
<dbReference type="Pfam" id="PF04296">
    <property type="entry name" value="YlxR"/>
    <property type="match status" value="1"/>
</dbReference>
<dbReference type="NCBIfam" id="NF047356">
    <property type="entry name" value="RNA_bind_RnpM"/>
    <property type="match status" value="1"/>
</dbReference>
<dbReference type="InterPro" id="IPR037465">
    <property type="entry name" value="YlxR"/>
</dbReference>
<name>A0AAW9MUX4_9FIRM</name>
<dbReference type="Gene3D" id="3.30.1230.10">
    <property type="entry name" value="YlxR-like"/>
    <property type="match status" value="1"/>
</dbReference>
<dbReference type="PANTHER" id="PTHR34215">
    <property type="entry name" value="BLL0784 PROTEIN"/>
    <property type="match status" value="1"/>
</dbReference>
<dbReference type="Proteomes" id="UP001357733">
    <property type="component" value="Unassembled WGS sequence"/>
</dbReference>
<dbReference type="PANTHER" id="PTHR34215:SF1">
    <property type="entry name" value="YLXR DOMAIN-CONTAINING PROTEIN"/>
    <property type="match status" value="1"/>
</dbReference>
<reference evidence="2 3" key="1">
    <citation type="submission" date="2024-01" db="EMBL/GenBank/DDBJ databases">
        <title>Complete genome sequence of Citroniella saccharovorans strain M6.X9, isolated from human fecal sample.</title>
        <authorList>
            <person name="Cheng G."/>
            <person name="Westerholm M."/>
            <person name="Schnurer A."/>
        </authorList>
    </citation>
    <scope>NUCLEOTIDE SEQUENCE [LARGE SCALE GENOMIC DNA]</scope>
    <source>
        <strain evidence="2 3">DSM 29873</strain>
    </source>
</reference>
<feature type="domain" description="YlxR" evidence="1">
    <location>
        <begin position="12"/>
        <end position="84"/>
    </location>
</feature>
<proteinExistence type="predicted"/>
<keyword evidence="3" id="KW-1185">Reference proteome</keyword>
<evidence type="ECO:0000313" key="3">
    <source>
        <dbReference type="Proteomes" id="UP001357733"/>
    </source>
</evidence>
<dbReference type="RefSeq" id="WP_324619811.1">
    <property type="nucleotide sequence ID" value="NZ_JAYKOT010000003.1"/>
</dbReference>
<evidence type="ECO:0000259" key="1">
    <source>
        <dbReference type="Pfam" id="PF04296"/>
    </source>
</evidence>
<dbReference type="InterPro" id="IPR007393">
    <property type="entry name" value="YlxR_dom"/>
</dbReference>
<sequence length="90" mass="10121">MVEKKLKKIPQRKCISCGLKKDKNNLLRIVRNDCGISLDLSGKMNGRGAYICKDSKCINDAIKKNKLSNILKTDIPNSLLEEIKLYVLDG</sequence>
<evidence type="ECO:0000313" key="2">
    <source>
        <dbReference type="EMBL" id="MEB3429633.1"/>
    </source>
</evidence>
<dbReference type="InterPro" id="IPR035931">
    <property type="entry name" value="YlxR-like_sf"/>
</dbReference>
<accession>A0AAW9MUX4</accession>
<comment type="caution">
    <text evidence="2">The sequence shown here is derived from an EMBL/GenBank/DDBJ whole genome shotgun (WGS) entry which is preliminary data.</text>
</comment>
<dbReference type="SUPFAM" id="SSF64376">
    <property type="entry name" value="YlxR-like"/>
    <property type="match status" value="1"/>
</dbReference>
<gene>
    <name evidence="2" type="ORF">VLK81_06350</name>
</gene>
<dbReference type="AlphaFoldDB" id="A0AAW9MUX4"/>
<dbReference type="EMBL" id="JAYKOT010000003">
    <property type="protein sequence ID" value="MEB3429633.1"/>
    <property type="molecule type" value="Genomic_DNA"/>
</dbReference>
<protein>
    <submittedName>
        <fullName evidence="2">YlxR family protein</fullName>
    </submittedName>
</protein>